<name>A0A814RK94_ADIRI</name>
<protein>
    <submittedName>
        <fullName evidence="2">Uncharacterized protein</fullName>
    </submittedName>
</protein>
<evidence type="ECO:0000313" key="3">
    <source>
        <dbReference type="Proteomes" id="UP000663852"/>
    </source>
</evidence>
<reference evidence="2" key="1">
    <citation type="submission" date="2021-02" db="EMBL/GenBank/DDBJ databases">
        <authorList>
            <person name="Nowell W R."/>
        </authorList>
    </citation>
    <scope>NUCLEOTIDE SEQUENCE</scope>
</reference>
<proteinExistence type="predicted"/>
<sequence>MEENVKRDFVLSFYELVILFAYVFSNFKLNDQEDCEQIWLSIATDIQIRKFENLDDIPEFHQLSDELQKTLKSELTTLNNQHKMFYDEQELKNFHVILYVKDKENYLAIYEEQTQSQQIRAIVKRMRLAELYQCLLNSIHKDPDQDQTSNNDHQEQSQPIEKNNSNSTGLSRWRNFLSRVPNTNVQDYMPSFLQQSTSTSELRRNELIETCMVRKLESILNAK</sequence>
<dbReference type="Proteomes" id="UP000663852">
    <property type="component" value="Unassembled WGS sequence"/>
</dbReference>
<organism evidence="2 3">
    <name type="scientific">Adineta ricciae</name>
    <name type="common">Rotifer</name>
    <dbReference type="NCBI Taxonomy" id="249248"/>
    <lineage>
        <taxon>Eukaryota</taxon>
        <taxon>Metazoa</taxon>
        <taxon>Spiralia</taxon>
        <taxon>Gnathifera</taxon>
        <taxon>Rotifera</taxon>
        <taxon>Eurotatoria</taxon>
        <taxon>Bdelloidea</taxon>
        <taxon>Adinetida</taxon>
        <taxon>Adinetidae</taxon>
        <taxon>Adineta</taxon>
    </lineage>
</organism>
<accession>A0A814RK94</accession>
<comment type="caution">
    <text evidence="2">The sequence shown here is derived from an EMBL/GenBank/DDBJ whole genome shotgun (WGS) entry which is preliminary data.</text>
</comment>
<dbReference type="EMBL" id="CAJNOJ010000111">
    <property type="protein sequence ID" value="CAF1135257.1"/>
    <property type="molecule type" value="Genomic_DNA"/>
</dbReference>
<feature type="region of interest" description="Disordered" evidence="1">
    <location>
        <begin position="142"/>
        <end position="170"/>
    </location>
</feature>
<evidence type="ECO:0000256" key="1">
    <source>
        <dbReference type="SAM" id="MobiDB-lite"/>
    </source>
</evidence>
<dbReference type="AlphaFoldDB" id="A0A814RK94"/>
<feature type="compositionally biased region" description="Polar residues" evidence="1">
    <location>
        <begin position="146"/>
        <end position="170"/>
    </location>
</feature>
<evidence type="ECO:0000313" key="2">
    <source>
        <dbReference type="EMBL" id="CAF1135257.1"/>
    </source>
</evidence>
<gene>
    <name evidence="2" type="ORF">EDS130_LOCUS21785</name>
</gene>